<organism evidence="1 2">
    <name type="scientific">Debaryomyces fabryi</name>
    <dbReference type="NCBI Taxonomy" id="58627"/>
    <lineage>
        <taxon>Eukaryota</taxon>
        <taxon>Fungi</taxon>
        <taxon>Dikarya</taxon>
        <taxon>Ascomycota</taxon>
        <taxon>Saccharomycotina</taxon>
        <taxon>Pichiomycetes</taxon>
        <taxon>Debaryomycetaceae</taxon>
        <taxon>Debaryomyces</taxon>
    </lineage>
</organism>
<gene>
    <name evidence="1" type="ORF">AC631_03581</name>
</gene>
<evidence type="ECO:0000313" key="1">
    <source>
        <dbReference type="EMBL" id="KSA00645.1"/>
    </source>
</evidence>
<dbReference type="RefSeq" id="XP_015466747.1">
    <property type="nucleotide sequence ID" value="XM_015612410.1"/>
</dbReference>
<dbReference type="EMBL" id="LMYN01000079">
    <property type="protein sequence ID" value="KSA00645.1"/>
    <property type="molecule type" value="Genomic_DNA"/>
</dbReference>
<keyword evidence="2" id="KW-1185">Reference proteome</keyword>
<name>A0A0V1PX52_9ASCO</name>
<reference evidence="1 2" key="1">
    <citation type="submission" date="2015-11" db="EMBL/GenBank/DDBJ databases">
        <title>The genome of Debaryomyces fabryi.</title>
        <authorList>
            <person name="Tafer H."/>
            <person name="Lopandic K."/>
        </authorList>
    </citation>
    <scope>NUCLEOTIDE SEQUENCE [LARGE SCALE GENOMIC DNA]</scope>
    <source>
        <strain evidence="1 2">CBS 789</strain>
    </source>
</reference>
<accession>A0A0V1PX52</accession>
<evidence type="ECO:0000313" key="2">
    <source>
        <dbReference type="Proteomes" id="UP000054251"/>
    </source>
</evidence>
<dbReference type="OrthoDB" id="4021666at2759"/>
<proteinExistence type="predicted"/>
<protein>
    <submittedName>
        <fullName evidence="1">Uncharacterized protein</fullName>
    </submittedName>
</protein>
<dbReference type="GeneID" id="26840590"/>
<comment type="caution">
    <text evidence="1">The sequence shown here is derived from an EMBL/GenBank/DDBJ whole genome shotgun (WGS) entry which is preliminary data.</text>
</comment>
<dbReference type="Proteomes" id="UP000054251">
    <property type="component" value="Unassembled WGS sequence"/>
</dbReference>
<sequence length="146" mass="16959">MDNKVELYHEFLNLMESTNYHDDLITITSEEATLPYTNLPLNLNLHLNINSYYDMLTGTGECTFDSKLYRIQKSYDECPGLQLHVGEDRIYTGIEFDVEEHEEELLSEIECDNPVVPGLFPAMNVDDERQFIKFDKLPIVPSYISK</sequence>
<dbReference type="AlphaFoldDB" id="A0A0V1PX52"/>